<name>A0AA38GCY8_TAXCH</name>
<dbReference type="AlphaFoldDB" id="A0AA38GCY8"/>
<feature type="compositionally biased region" description="Polar residues" evidence="1">
    <location>
        <begin position="496"/>
        <end position="514"/>
    </location>
</feature>
<dbReference type="PANTHER" id="PTHR12897:SF4">
    <property type="entry name" value="REGULATOR OF MON1-CCZ1 COMPLEX"/>
    <property type="match status" value="1"/>
</dbReference>
<dbReference type="InterPro" id="IPR009755">
    <property type="entry name" value="RMC1_C"/>
</dbReference>
<evidence type="ECO:0000256" key="1">
    <source>
        <dbReference type="SAM" id="MobiDB-lite"/>
    </source>
</evidence>
<evidence type="ECO:0000259" key="2">
    <source>
        <dbReference type="Pfam" id="PF07035"/>
    </source>
</evidence>
<feature type="compositionally biased region" description="Polar residues" evidence="1">
    <location>
        <begin position="369"/>
        <end position="378"/>
    </location>
</feature>
<protein>
    <recommendedName>
        <fullName evidence="6">Mic1 domain-containing protein</fullName>
    </recommendedName>
</protein>
<evidence type="ECO:0000313" key="5">
    <source>
        <dbReference type="Proteomes" id="UP000824469"/>
    </source>
</evidence>
<accession>A0AA38GCY8</accession>
<evidence type="ECO:0008006" key="6">
    <source>
        <dbReference type="Google" id="ProtNLM"/>
    </source>
</evidence>
<feature type="compositionally biased region" description="Basic and acidic residues" evidence="1">
    <location>
        <begin position="598"/>
        <end position="629"/>
    </location>
</feature>
<dbReference type="GO" id="GO:0031902">
    <property type="term" value="C:late endosome membrane"/>
    <property type="evidence" value="ECO:0007669"/>
    <property type="project" value="TreeGrafter"/>
</dbReference>
<evidence type="ECO:0000313" key="4">
    <source>
        <dbReference type="EMBL" id="KAH9321252.1"/>
    </source>
</evidence>
<sequence length="792" mass="87997">VKEYGFCVANKVPKVERDMCLKEFLALKACMQNVKQSQNMLRPQTGFGSRSRAALAGSGALSHVYIQYPTLRCSVPGVVGLHYDDGNKLLLAPTSDQIFSWKTNQFLSTDVPNVTTINEGPILYMRYSLDGKIVGVQRSQQEVEFINRENSTVFSHRCKAESECILGFFWTDCPSCDIVIVKTSGLDLYSLQFELNGLKFVETKRFTVSWYVYTHESRLVLLASGMQCKTLAGFQFSAGGIIRLPKFDVTMMKAEVNKKPILCPEDVSIATMYGRIYCLQVDRVGMQLHLYRFYRDAVVHQGSLPIYSTKVAISVVDNVLLVHQVDAKVVLLYDIFADSKAPISAPLPLLVRGPSGSTINSARNKDRQSGSSSQSAEVETFSTVEDSVYGDGWVFLNPDMICDNRHGFLWRIHLDLEAIAASSSEVPSLLAFLQRRRLEADKAKKLSLAVMRSIILERRTLSVIVNAMEILTVSYSHAMRLANSLPGALETAAPNRATNHQPSNSRPHESQNVLKSDVRLRDNAQILSVNGKATKVETDCIDVEKEHMCATLTSGMRESSSSSFGDTDSQENLNTGGVRAIPEDTPGSSSTQSFIHFDISKDDSREDTNIKPERRTSIDSEKSNLRQEKSLVQSGGCEIDAGGPLESAIPDLDRPRTTSTIISPDEIFKNVFAVVEEEMSGDPMYMVALIVEYYRSAAAEKLKVPPGLHVLMIQLLARGERYAELGQFVSSKIVDPSKAVGMQLLEIGSCHLPTRKLGIDMLRQLSCHSEYVALLLQDGRFMEALRYVRRNK</sequence>
<dbReference type="PANTHER" id="PTHR12897">
    <property type="entry name" value="COLON CANCER-ASSOCIATED PROTEIN MIC1"/>
    <property type="match status" value="1"/>
</dbReference>
<dbReference type="Proteomes" id="UP000824469">
    <property type="component" value="Unassembled WGS sequence"/>
</dbReference>
<feature type="non-terminal residue" evidence="4">
    <location>
        <position position="792"/>
    </location>
</feature>
<feature type="region of interest" description="Disordered" evidence="1">
    <location>
        <begin position="494"/>
        <end position="517"/>
    </location>
</feature>
<dbReference type="InterPro" id="IPR049040">
    <property type="entry name" value="RMC1_N"/>
</dbReference>
<dbReference type="GO" id="GO:0035658">
    <property type="term" value="C:Mon1-Ccz1 complex"/>
    <property type="evidence" value="ECO:0007669"/>
    <property type="project" value="InterPro"/>
</dbReference>
<proteinExistence type="predicted"/>
<dbReference type="InterPro" id="IPR040371">
    <property type="entry name" value="RMC1"/>
</dbReference>
<dbReference type="EMBL" id="JAHRHJ020000003">
    <property type="protein sequence ID" value="KAH9321252.1"/>
    <property type="molecule type" value="Genomic_DNA"/>
</dbReference>
<evidence type="ECO:0000259" key="3">
    <source>
        <dbReference type="Pfam" id="PF21029"/>
    </source>
</evidence>
<organism evidence="4 5">
    <name type="scientific">Taxus chinensis</name>
    <name type="common">Chinese yew</name>
    <name type="synonym">Taxus wallichiana var. chinensis</name>
    <dbReference type="NCBI Taxonomy" id="29808"/>
    <lineage>
        <taxon>Eukaryota</taxon>
        <taxon>Viridiplantae</taxon>
        <taxon>Streptophyta</taxon>
        <taxon>Embryophyta</taxon>
        <taxon>Tracheophyta</taxon>
        <taxon>Spermatophyta</taxon>
        <taxon>Pinopsida</taxon>
        <taxon>Pinidae</taxon>
        <taxon>Conifers II</taxon>
        <taxon>Cupressales</taxon>
        <taxon>Taxaceae</taxon>
        <taxon>Taxus</taxon>
    </lineage>
</organism>
<reference evidence="4 5" key="1">
    <citation type="journal article" date="2021" name="Nat. Plants">
        <title>The Taxus genome provides insights into paclitaxel biosynthesis.</title>
        <authorList>
            <person name="Xiong X."/>
            <person name="Gou J."/>
            <person name="Liao Q."/>
            <person name="Li Y."/>
            <person name="Zhou Q."/>
            <person name="Bi G."/>
            <person name="Li C."/>
            <person name="Du R."/>
            <person name="Wang X."/>
            <person name="Sun T."/>
            <person name="Guo L."/>
            <person name="Liang H."/>
            <person name="Lu P."/>
            <person name="Wu Y."/>
            <person name="Zhang Z."/>
            <person name="Ro D.K."/>
            <person name="Shang Y."/>
            <person name="Huang S."/>
            <person name="Yan J."/>
        </authorList>
    </citation>
    <scope>NUCLEOTIDE SEQUENCE [LARGE SCALE GENOMIC DNA]</scope>
    <source>
        <strain evidence="4">Ta-2019</strain>
    </source>
</reference>
<feature type="non-terminal residue" evidence="4">
    <location>
        <position position="1"/>
    </location>
</feature>
<dbReference type="GO" id="GO:0005765">
    <property type="term" value="C:lysosomal membrane"/>
    <property type="evidence" value="ECO:0007669"/>
    <property type="project" value="TreeGrafter"/>
</dbReference>
<dbReference type="OMA" id="VWVHNRE"/>
<feature type="domain" description="Mic1" evidence="2">
    <location>
        <begin position="652"/>
        <end position="791"/>
    </location>
</feature>
<comment type="caution">
    <text evidence="4">The sequence shown here is derived from an EMBL/GenBank/DDBJ whole genome shotgun (WGS) entry which is preliminary data.</text>
</comment>
<feature type="region of interest" description="Disordered" evidence="1">
    <location>
        <begin position="555"/>
        <end position="653"/>
    </location>
</feature>
<feature type="compositionally biased region" description="Polar residues" evidence="1">
    <location>
        <begin position="555"/>
        <end position="575"/>
    </location>
</feature>
<dbReference type="Pfam" id="PF07035">
    <property type="entry name" value="RMC1_C"/>
    <property type="match status" value="1"/>
</dbReference>
<gene>
    <name evidence="4" type="ORF">KI387_015891</name>
</gene>
<dbReference type="Pfam" id="PF21029">
    <property type="entry name" value="RMC1_N"/>
    <property type="match status" value="1"/>
</dbReference>
<dbReference type="GO" id="GO:0010506">
    <property type="term" value="P:regulation of autophagy"/>
    <property type="evidence" value="ECO:0007669"/>
    <property type="project" value="InterPro"/>
</dbReference>
<keyword evidence="5" id="KW-1185">Reference proteome</keyword>
<feature type="region of interest" description="Disordered" evidence="1">
    <location>
        <begin position="359"/>
        <end position="378"/>
    </location>
</feature>
<feature type="domain" description="Regulator of MON1-CCZ1 complex N-terminal" evidence="3">
    <location>
        <begin position="82"/>
        <end position="194"/>
    </location>
</feature>